<comment type="similarity">
    <text evidence="1 13">Belongs to the ATP-dependent AMP-binding enzyme family.</text>
</comment>
<dbReference type="InterPro" id="IPR020845">
    <property type="entry name" value="AMP-binding_CS"/>
</dbReference>
<keyword evidence="13" id="KW-0443">Lipid metabolism</keyword>
<dbReference type="AlphaFoldDB" id="A0A6P8GX93"/>
<name>A0A6P8GX93_ACTTE</name>
<dbReference type="InParanoid" id="A0A6P8GX93"/>
<dbReference type="PANTHER" id="PTHR43272:SF107">
    <property type="entry name" value="LONG-CHAIN-FATTY-ACID--COA LIGASE 5"/>
    <property type="match status" value="1"/>
</dbReference>
<dbReference type="OrthoDB" id="5949690at2759"/>
<dbReference type="GO" id="GO:0005524">
    <property type="term" value="F:ATP binding"/>
    <property type="evidence" value="ECO:0007669"/>
    <property type="project" value="UniProtKB-KW"/>
</dbReference>
<dbReference type="GO" id="GO:0016020">
    <property type="term" value="C:membrane"/>
    <property type="evidence" value="ECO:0007669"/>
    <property type="project" value="TreeGrafter"/>
</dbReference>
<dbReference type="CDD" id="cd05927">
    <property type="entry name" value="LC-FACS_euk"/>
    <property type="match status" value="1"/>
</dbReference>
<dbReference type="RefSeq" id="XP_031548879.1">
    <property type="nucleotide sequence ID" value="XM_031693019.1"/>
</dbReference>
<dbReference type="SUPFAM" id="SSF56801">
    <property type="entry name" value="Acetyl-CoA synthetase-like"/>
    <property type="match status" value="1"/>
</dbReference>
<dbReference type="PROSITE" id="PS00455">
    <property type="entry name" value="AMP_BINDING"/>
    <property type="match status" value="1"/>
</dbReference>
<dbReference type="InterPro" id="IPR000873">
    <property type="entry name" value="AMP-dep_synth/lig_dom"/>
</dbReference>
<evidence type="ECO:0000256" key="8">
    <source>
        <dbReference type="ARBA" id="ARBA00024495"/>
    </source>
</evidence>
<evidence type="ECO:0000256" key="12">
    <source>
        <dbReference type="ARBA" id="ARBA00049139"/>
    </source>
</evidence>
<comment type="catalytic activity">
    <reaction evidence="7">
        <text>a long-chain fatty acid + ATP + CoA = a long-chain fatty acyl-CoA + AMP + diphosphate</text>
        <dbReference type="Rhea" id="RHEA:15421"/>
        <dbReference type="ChEBI" id="CHEBI:30616"/>
        <dbReference type="ChEBI" id="CHEBI:33019"/>
        <dbReference type="ChEBI" id="CHEBI:57287"/>
        <dbReference type="ChEBI" id="CHEBI:57560"/>
        <dbReference type="ChEBI" id="CHEBI:83139"/>
        <dbReference type="ChEBI" id="CHEBI:456215"/>
        <dbReference type="EC" id="6.2.1.3"/>
    </reaction>
    <physiologicalReaction direction="left-to-right" evidence="7">
        <dbReference type="Rhea" id="RHEA:15422"/>
    </physiologicalReaction>
</comment>
<evidence type="ECO:0000313" key="15">
    <source>
        <dbReference type="Proteomes" id="UP000515163"/>
    </source>
</evidence>
<comment type="catalytic activity">
    <reaction evidence="8">
        <text>12-hydroxy-(5Z,8Z,10E,14Z)-eicosatetraenoate + ATP + CoA = 12-hydroxy-(5Z,8Z,10E,14Z)-eicosatetraenoyl-CoA + AMP + diphosphate</text>
        <dbReference type="Rhea" id="RHEA:52112"/>
        <dbReference type="ChEBI" id="CHEBI:30616"/>
        <dbReference type="ChEBI" id="CHEBI:33019"/>
        <dbReference type="ChEBI" id="CHEBI:57287"/>
        <dbReference type="ChEBI" id="CHEBI:90718"/>
        <dbReference type="ChEBI" id="CHEBI:136408"/>
        <dbReference type="ChEBI" id="CHEBI:456215"/>
    </reaction>
    <physiologicalReaction direction="left-to-right" evidence="8">
        <dbReference type="Rhea" id="RHEA:52113"/>
    </physiologicalReaction>
</comment>
<evidence type="ECO:0000256" key="11">
    <source>
        <dbReference type="ARBA" id="ARBA00024565"/>
    </source>
</evidence>
<comment type="catalytic activity">
    <reaction evidence="6">
        <text>5-hydroxy-(6E,8Z,11Z,14Z)-eicosatetraenoate + ATP + CoA = 5-hydroxy-(6E,8Z,11Z,14Z)-eicosatetraenoyl-CoA + AMP + diphosphate</text>
        <dbReference type="Rhea" id="RHEA:52108"/>
        <dbReference type="ChEBI" id="CHEBI:30616"/>
        <dbReference type="ChEBI" id="CHEBI:33019"/>
        <dbReference type="ChEBI" id="CHEBI:57287"/>
        <dbReference type="ChEBI" id="CHEBI:65341"/>
        <dbReference type="ChEBI" id="CHEBI:136407"/>
        <dbReference type="ChEBI" id="CHEBI:456215"/>
    </reaction>
    <physiologicalReaction direction="left-to-right" evidence="6">
        <dbReference type="Rhea" id="RHEA:52109"/>
    </physiologicalReaction>
</comment>
<dbReference type="InterPro" id="IPR042099">
    <property type="entry name" value="ANL_N_sf"/>
</dbReference>
<keyword evidence="4 13" id="KW-0276">Fatty acid metabolism</keyword>
<feature type="domain" description="AMP-dependent synthetase/ligase" evidence="14">
    <location>
        <begin position="78"/>
        <end position="482"/>
    </location>
</feature>
<evidence type="ECO:0000259" key="14">
    <source>
        <dbReference type="Pfam" id="PF00501"/>
    </source>
</evidence>
<evidence type="ECO:0000256" key="13">
    <source>
        <dbReference type="RuleBase" id="RU369030"/>
    </source>
</evidence>
<comment type="catalytic activity">
    <reaction evidence="10">
        <text>(5Z,8Z,11Z,14Z)-eicosatetraenoate + ATP + CoA = (5Z,8Z,11Z,14Z)-eicosatetraenoyl-CoA + AMP + diphosphate</text>
        <dbReference type="Rhea" id="RHEA:19713"/>
        <dbReference type="ChEBI" id="CHEBI:30616"/>
        <dbReference type="ChEBI" id="CHEBI:32395"/>
        <dbReference type="ChEBI" id="CHEBI:33019"/>
        <dbReference type="ChEBI" id="CHEBI:57287"/>
        <dbReference type="ChEBI" id="CHEBI:57368"/>
        <dbReference type="ChEBI" id="CHEBI:456215"/>
        <dbReference type="EC" id="6.2.1.15"/>
    </reaction>
    <physiologicalReaction direction="left-to-right" evidence="10">
        <dbReference type="Rhea" id="RHEA:19714"/>
    </physiologicalReaction>
</comment>
<comment type="catalytic activity">
    <reaction evidence="9">
        <text>15-hydroxy-(5Z,8Z,11Z,13E)-eicosatetraenoate + ATP + CoA = 15-hydroxy-(5Z,8Z,11Z,13E)-eicosatetraenoyl-CoA + AMP + diphosphate</text>
        <dbReference type="Rhea" id="RHEA:52116"/>
        <dbReference type="ChEBI" id="CHEBI:30616"/>
        <dbReference type="ChEBI" id="CHEBI:33019"/>
        <dbReference type="ChEBI" id="CHEBI:57287"/>
        <dbReference type="ChEBI" id="CHEBI:78832"/>
        <dbReference type="ChEBI" id="CHEBI:136409"/>
        <dbReference type="ChEBI" id="CHEBI:456215"/>
    </reaction>
    <physiologicalReaction direction="left-to-right" evidence="9">
        <dbReference type="Rhea" id="RHEA:52117"/>
    </physiologicalReaction>
</comment>
<keyword evidence="5 13" id="KW-0067">ATP-binding</keyword>
<evidence type="ECO:0000256" key="5">
    <source>
        <dbReference type="ARBA" id="ARBA00022840"/>
    </source>
</evidence>
<evidence type="ECO:0000256" key="9">
    <source>
        <dbReference type="ARBA" id="ARBA00024532"/>
    </source>
</evidence>
<dbReference type="GO" id="GO:0005783">
    <property type="term" value="C:endoplasmic reticulum"/>
    <property type="evidence" value="ECO:0007669"/>
    <property type="project" value="TreeGrafter"/>
</dbReference>
<dbReference type="Pfam" id="PF00501">
    <property type="entry name" value="AMP-binding"/>
    <property type="match status" value="1"/>
</dbReference>
<evidence type="ECO:0000256" key="2">
    <source>
        <dbReference type="ARBA" id="ARBA00022598"/>
    </source>
</evidence>
<dbReference type="InterPro" id="IPR045311">
    <property type="entry name" value="LC-FACS_euk"/>
</dbReference>
<evidence type="ECO:0000256" key="4">
    <source>
        <dbReference type="ARBA" id="ARBA00022832"/>
    </source>
</evidence>
<evidence type="ECO:0000256" key="7">
    <source>
        <dbReference type="ARBA" id="ARBA00024484"/>
    </source>
</evidence>
<gene>
    <name evidence="16" type="primary">LOC116286491</name>
</gene>
<evidence type="ECO:0000256" key="10">
    <source>
        <dbReference type="ARBA" id="ARBA00024548"/>
    </source>
</evidence>
<proteinExistence type="inferred from homology"/>
<evidence type="ECO:0000256" key="6">
    <source>
        <dbReference type="ARBA" id="ARBA00024469"/>
    </source>
</evidence>
<evidence type="ECO:0000313" key="16">
    <source>
        <dbReference type="RefSeq" id="XP_031548879.1"/>
    </source>
</evidence>
<protein>
    <recommendedName>
        <fullName evidence="13">Long-chain-fatty-acid--CoA ligase</fullName>
        <ecNumber evidence="13">6.2.1.3</ecNumber>
    </recommendedName>
</protein>
<dbReference type="PANTHER" id="PTHR43272">
    <property type="entry name" value="LONG-CHAIN-FATTY-ACID--COA LIGASE"/>
    <property type="match status" value="1"/>
</dbReference>
<keyword evidence="3 13" id="KW-0547">Nucleotide-binding</keyword>
<evidence type="ECO:0000256" key="3">
    <source>
        <dbReference type="ARBA" id="ARBA00022741"/>
    </source>
</evidence>
<dbReference type="GeneID" id="116286491"/>
<dbReference type="EC" id="6.2.1.3" evidence="13"/>
<comment type="catalytic activity">
    <reaction evidence="11">
        <text>(E)-hexadec-2-enoate + ATP + CoA = (2E)-hexadecenoyl-CoA + AMP + diphosphate</text>
        <dbReference type="Rhea" id="RHEA:36139"/>
        <dbReference type="ChEBI" id="CHEBI:30616"/>
        <dbReference type="ChEBI" id="CHEBI:33019"/>
        <dbReference type="ChEBI" id="CHEBI:57287"/>
        <dbReference type="ChEBI" id="CHEBI:61526"/>
        <dbReference type="ChEBI" id="CHEBI:72745"/>
        <dbReference type="ChEBI" id="CHEBI:456215"/>
    </reaction>
    <physiologicalReaction direction="left-to-right" evidence="11">
        <dbReference type="Rhea" id="RHEA:36140"/>
    </physiologicalReaction>
</comment>
<keyword evidence="15" id="KW-1185">Reference proteome</keyword>
<reference evidence="16" key="1">
    <citation type="submission" date="2025-08" db="UniProtKB">
        <authorList>
            <consortium name="RefSeq"/>
        </authorList>
    </citation>
    <scope>IDENTIFICATION</scope>
    <source>
        <tissue evidence="16">Tentacle</tissue>
    </source>
</reference>
<dbReference type="GO" id="GO:0047676">
    <property type="term" value="F:arachidonate-CoA ligase activity"/>
    <property type="evidence" value="ECO:0007669"/>
    <property type="project" value="UniProtKB-EC"/>
</dbReference>
<dbReference type="Proteomes" id="UP000515163">
    <property type="component" value="Unplaced"/>
</dbReference>
<organism evidence="15 16">
    <name type="scientific">Actinia tenebrosa</name>
    <name type="common">Australian red waratah sea anemone</name>
    <dbReference type="NCBI Taxonomy" id="6105"/>
    <lineage>
        <taxon>Eukaryota</taxon>
        <taxon>Metazoa</taxon>
        <taxon>Cnidaria</taxon>
        <taxon>Anthozoa</taxon>
        <taxon>Hexacorallia</taxon>
        <taxon>Actiniaria</taxon>
        <taxon>Actiniidae</taxon>
        <taxon>Actinia</taxon>
    </lineage>
</organism>
<sequence length="683" mass="76574">MSHQNSNHSNSSAVDDKLLKAQSIPVQGDKSFRRSAISENLVTLCYEDVTTAYEGFLRGLKISENLPCLGKRGKKVAAFQWQTYTEIHQRATNVGSGLVQLGCSPSQKTFIGIYASNCVEWVLTDLACQMYSMVPVPIYDTHGPDACVYIINHADVETIVCHETKVAFLMANAERSPNLKNIVKIGNEVTDKERREAKSHGLEIVTFAQLEQMGVNNYHARKPAKPEDIFTICYTSGTTGTPKGAMISHKNITATLAGVNAVYSQGRLDVRKDDSYLSYLPLAHIYERMAMIFLFTGGARIGFYRGDPKLLIEDVQELKPTIFAAVPRILNRVYDKVMSQISESKFKKWLFGRALNSKEHDLKKNVSRGNTLWDYVVFKKIQKLFGGNLRMVTCGAASLSPKVMMFFKCSLGKCLVLEGYGQTECSGVCSLQIPYDLTAGHVGSPLPCNLVKLMDVPEKGYYAKDGKGEVCIKGPNVFIGYLKDPEKTAETIDQDGWLHTGDVGEFLENGTLRIIDRSKHIFKLAQGEYVAPEKIENTLIRSQYVEQAFVHGEGLKTYVVAIVVPDGEALKQLAKENQIEGDITLFCKNKEIREIVFQDIMKRCKEAQLNSFEKVKAIHLHPEPFSVENGLLTPTLKAKRVVILKHFREHIDKLYHEADTKLKLIRSQSEVNINLQIDQEKLK</sequence>
<accession>A0A6P8GX93</accession>
<evidence type="ECO:0000256" key="1">
    <source>
        <dbReference type="ARBA" id="ARBA00006432"/>
    </source>
</evidence>
<dbReference type="Gene3D" id="3.40.50.12780">
    <property type="entry name" value="N-terminal domain of ligase-like"/>
    <property type="match status" value="1"/>
</dbReference>
<comment type="function">
    <text evidence="13">Catalyzes the conversion of long-chain fatty acids to their active form acyl-CoAs for both synthesis of cellular lipids, and degradation via beta-oxidation.</text>
</comment>
<dbReference type="KEGG" id="aten:116286491"/>
<comment type="catalytic activity">
    <reaction evidence="12">
        <text>hexadecanoate + ATP + CoA = hexadecanoyl-CoA + AMP + diphosphate</text>
        <dbReference type="Rhea" id="RHEA:30751"/>
        <dbReference type="ChEBI" id="CHEBI:7896"/>
        <dbReference type="ChEBI" id="CHEBI:30616"/>
        <dbReference type="ChEBI" id="CHEBI:33019"/>
        <dbReference type="ChEBI" id="CHEBI:57287"/>
        <dbReference type="ChEBI" id="CHEBI:57379"/>
        <dbReference type="ChEBI" id="CHEBI:456215"/>
    </reaction>
    <physiologicalReaction direction="left-to-right" evidence="12">
        <dbReference type="Rhea" id="RHEA:30752"/>
    </physiologicalReaction>
</comment>
<keyword evidence="2 13" id="KW-0436">Ligase</keyword>